<name>A0A1H7WGR1_9BACI</name>
<gene>
    <name evidence="2" type="ORF">SAMN05192533_101415</name>
</gene>
<keyword evidence="1" id="KW-0472">Membrane</keyword>
<dbReference type="AlphaFoldDB" id="A0A1H7WGR1"/>
<keyword evidence="1" id="KW-1133">Transmembrane helix</keyword>
<organism evidence="2 3">
    <name type="scientific">Mesobacillus persicus</name>
    <dbReference type="NCBI Taxonomy" id="930146"/>
    <lineage>
        <taxon>Bacteria</taxon>
        <taxon>Bacillati</taxon>
        <taxon>Bacillota</taxon>
        <taxon>Bacilli</taxon>
        <taxon>Bacillales</taxon>
        <taxon>Bacillaceae</taxon>
        <taxon>Mesobacillus</taxon>
    </lineage>
</organism>
<evidence type="ECO:0000313" key="2">
    <source>
        <dbReference type="EMBL" id="SEM20691.1"/>
    </source>
</evidence>
<sequence>MGFKFSNLNYRDVLITSIFYAIWIGITLPISISLIFWILKPLIIKDTTGISMIILAMIVAPVVSYLGMKLFQKKIKPWFKK</sequence>
<dbReference type="EMBL" id="FOBW01000001">
    <property type="protein sequence ID" value="SEM20691.1"/>
    <property type="molecule type" value="Genomic_DNA"/>
</dbReference>
<dbReference type="Proteomes" id="UP000198553">
    <property type="component" value="Unassembled WGS sequence"/>
</dbReference>
<feature type="transmembrane region" description="Helical" evidence="1">
    <location>
        <begin position="50"/>
        <end position="71"/>
    </location>
</feature>
<keyword evidence="1" id="KW-0812">Transmembrane</keyword>
<dbReference type="STRING" id="930146.SAMN05192533_101415"/>
<feature type="transmembrane region" description="Helical" evidence="1">
    <location>
        <begin position="12"/>
        <end position="38"/>
    </location>
</feature>
<accession>A0A1H7WGR1</accession>
<evidence type="ECO:0000256" key="1">
    <source>
        <dbReference type="SAM" id="Phobius"/>
    </source>
</evidence>
<proteinExistence type="predicted"/>
<protein>
    <submittedName>
        <fullName evidence="2">Uncharacterized protein</fullName>
    </submittedName>
</protein>
<evidence type="ECO:0000313" key="3">
    <source>
        <dbReference type="Proteomes" id="UP000198553"/>
    </source>
</evidence>
<reference evidence="3" key="1">
    <citation type="submission" date="2016-10" db="EMBL/GenBank/DDBJ databases">
        <authorList>
            <person name="Varghese N."/>
            <person name="Submissions S."/>
        </authorList>
    </citation>
    <scope>NUCLEOTIDE SEQUENCE [LARGE SCALE GENOMIC DNA]</scope>
    <source>
        <strain evidence="3">B48,IBRC-M 10115,DSM 25386,CECT 8001</strain>
    </source>
</reference>
<keyword evidence="3" id="KW-1185">Reference proteome</keyword>